<comment type="caution">
    <text evidence="9">The sequence shown here is derived from an EMBL/GenBank/DDBJ whole genome shotgun (WGS) entry which is preliminary data.</text>
</comment>
<feature type="transmembrane region" description="Helical" evidence="7">
    <location>
        <begin position="433"/>
        <end position="454"/>
    </location>
</feature>
<evidence type="ECO:0000256" key="4">
    <source>
        <dbReference type="ARBA" id="ARBA00022692"/>
    </source>
</evidence>
<dbReference type="InterPro" id="IPR010656">
    <property type="entry name" value="DctM"/>
</dbReference>
<keyword evidence="6 7" id="KW-0472">Membrane</keyword>
<dbReference type="EMBL" id="JBDKXB010000002">
    <property type="protein sequence ID" value="MEY6431323.1"/>
    <property type="molecule type" value="Genomic_DNA"/>
</dbReference>
<dbReference type="PANTHER" id="PTHR33362">
    <property type="entry name" value="SIALIC ACID TRAP TRANSPORTER PERMEASE PROTEIN SIAT-RELATED"/>
    <property type="match status" value="1"/>
</dbReference>
<feature type="transmembrane region" description="Helical" evidence="7">
    <location>
        <begin position="56"/>
        <end position="78"/>
    </location>
</feature>
<dbReference type="PANTHER" id="PTHR33362:SF7">
    <property type="entry name" value="SLL1103 PROTEIN"/>
    <property type="match status" value="1"/>
</dbReference>
<dbReference type="Proteomes" id="UP001564408">
    <property type="component" value="Unassembled WGS sequence"/>
</dbReference>
<feature type="transmembrane region" description="Helical" evidence="7">
    <location>
        <begin position="333"/>
        <end position="357"/>
    </location>
</feature>
<feature type="transmembrane region" description="Helical" evidence="7">
    <location>
        <begin position="144"/>
        <end position="168"/>
    </location>
</feature>
<keyword evidence="2" id="KW-1003">Cell membrane</keyword>
<evidence type="ECO:0000259" key="8">
    <source>
        <dbReference type="Pfam" id="PF06808"/>
    </source>
</evidence>
<feature type="transmembrane region" description="Helical" evidence="7">
    <location>
        <begin position="241"/>
        <end position="267"/>
    </location>
</feature>
<dbReference type="InterPro" id="IPR004681">
    <property type="entry name" value="TRAP_DctM"/>
</dbReference>
<evidence type="ECO:0000256" key="3">
    <source>
        <dbReference type="ARBA" id="ARBA00022519"/>
    </source>
</evidence>
<dbReference type="Pfam" id="PF06808">
    <property type="entry name" value="DctM"/>
    <property type="match status" value="1"/>
</dbReference>
<feature type="transmembrane region" description="Helical" evidence="7">
    <location>
        <begin position="364"/>
        <end position="382"/>
    </location>
</feature>
<feature type="transmembrane region" description="Helical" evidence="7">
    <location>
        <begin position="305"/>
        <end position="327"/>
    </location>
</feature>
<protein>
    <recommendedName>
        <fullName evidence="7">TRAP transporter large permease protein</fullName>
    </recommendedName>
</protein>
<feature type="transmembrane region" description="Helical" evidence="7">
    <location>
        <begin position="273"/>
        <end position="293"/>
    </location>
</feature>
<sequence length="458" mass="48179">MLDWMPLLLFVAVGIVLLLGYPVALSLGGVALFFALIGLALGSFDPAFLEAMPNRLYGIMTNETLIAVPLFVFMGVMLERSRVAEDLLNTMAMLFGPLRGGLGISVILVGALLAASTGIVGATVVTMGLLSLPLMLRRNYNPSIAAGTICASGTLGQIIPPSIVLVLLGDILSSSYQQAQLDMGIFAPDTVSVGDLFVGALLPGLLLVALYVVFVLALAWIKPDALPAIPGSERPIGGFALMRRVVGALMPPLLLMIAVLGSIIAGWATPTEAASVGAVGALLLAALRGRLTWPILSGVVRQTTIVSAMVFFIFIGAALFSLVFRGYDGDEMVAGFLTGLPGGTAGAIALVMLVMFLLGFILDFIEITFVVVPIVAPVLLMMGVDPVWLGVMIAINLQTSFLTPPFGFALFYLRGVAPRLLTTMQIYRGAVPFVGIQLLVLLLLALWPALATWLPSLL</sequence>
<evidence type="ECO:0000256" key="7">
    <source>
        <dbReference type="RuleBase" id="RU369079"/>
    </source>
</evidence>
<evidence type="ECO:0000256" key="5">
    <source>
        <dbReference type="ARBA" id="ARBA00022989"/>
    </source>
</evidence>
<keyword evidence="3 7" id="KW-0997">Cell inner membrane</keyword>
<keyword evidence="7" id="KW-0813">Transport</keyword>
<feature type="transmembrane region" description="Helical" evidence="7">
    <location>
        <begin position="30"/>
        <end position="49"/>
    </location>
</feature>
<evidence type="ECO:0000313" key="9">
    <source>
        <dbReference type="EMBL" id="MEY6431323.1"/>
    </source>
</evidence>
<evidence type="ECO:0000256" key="6">
    <source>
        <dbReference type="ARBA" id="ARBA00023136"/>
    </source>
</evidence>
<reference evidence="9 10" key="1">
    <citation type="submission" date="2024-05" db="EMBL/GenBank/DDBJ databases">
        <title>Genome Sequence and Characterization of the New Strain Purple Sulfur Bacterium of Genus Thioalkalicoccus.</title>
        <authorList>
            <person name="Bryantseva I.A."/>
            <person name="Kyndt J.A."/>
            <person name="Imhoff J.F."/>
        </authorList>
    </citation>
    <scope>NUCLEOTIDE SEQUENCE [LARGE SCALE GENOMIC DNA]</scope>
    <source>
        <strain evidence="9 10">Um2</strain>
    </source>
</reference>
<feature type="domain" description="TRAP C4-dicarboxylate transport system permease DctM subunit" evidence="8">
    <location>
        <begin position="11"/>
        <end position="450"/>
    </location>
</feature>
<evidence type="ECO:0000256" key="1">
    <source>
        <dbReference type="ARBA" id="ARBA00004429"/>
    </source>
</evidence>
<evidence type="ECO:0000256" key="2">
    <source>
        <dbReference type="ARBA" id="ARBA00022475"/>
    </source>
</evidence>
<evidence type="ECO:0000313" key="10">
    <source>
        <dbReference type="Proteomes" id="UP001564408"/>
    </source>
</evidence>
<keyword evidence="10" id="KW-1185">Reference proteome</keyword>
<name>A0ABV4BDK1_9GAMM</name>
<feature type="transmembrane region" description="Helical" evidence="7">
    <location>
        <begin position="388"/>
        <end position="413"/>
    </location>
</feature>
<feature type="transmembrane region" description="Helical" evidence="7">
    <location>
        <begin position="102"/>
        <end position="132"/>
    </location>
</feature>
<keyword evidence="5 7" id="KW-1133">Transmembrane helix</keyword>
<comment type="function">
    <text evidence="7">Part of the tripartite ATP-independent periplasmic (TRAP) transport system.</text>
</comment>
<feature type="transmembrane region" description="Helical" evidence="7">
    <location>
        <begin position="196"/>
        <end position="221"/>
    </location>
</feature>
<comment type="subcellular location">
    <subcellularLocation>
        <location evidence="1 7">Cell inner membrane</location>
        <topology evidence="1 7">Multi-pass membrane protein</topology>
    </subcellularLocation>
</comment>
<dbReference type="RefSeq" id="WP_369665701.1">
    <property type="nucleotide sequence ID" value="NZ_JBDKXB010000002.1"/>
</dbReference>
<dbReference type="NCBIfam" id="TIGR00786">
    <property type="entry name" value="dctM"/>
    <property type="match status" value="1"/>
</dbReference>
<keyword evidence="4 7" id="KW-0812">Transmembrane</keyword>
<comment type="subunit">
    <text evidence="7">The complex comprises the extracytoplasmic solute receptor protein and the two transmembrane proteins.</text>
</comment>
<organism evidence="9 10">
    <name type="scientific">Thioalkalicoccus limnaeus</name>
    <dbReference type="NCBI Taxonomy" id="120681"/>
    <lineage>
        <taxon>Bacteria</taxon>
        <taxon>Pseudomonadati</taxon>
        <taxon>Pseudomonadota</taxon>
        <taxon>Gammaproteobacteria</taxon>
        <taxon>Chromatiales</taxon>
        <taxon>Chromatiaceae</taxon>
        <taxon>Thioalkalicoccus</taxon>
    </lineage>
</organism>
<comment type="similarity">
    <text evidence="7">Belongs to the TRAP transporter large permease family.</text>
</comment>
<proteinExistence type="inferred from homology"/>
<gene>
    <name evidence="9" type="ORF">ABC977_02755</name>
</gene>
<accession>A0ABV4BDK1</accession>